<dbReference type="Proteomes" id="UP000252995">
    <property type="component" value="Unassembled WGS sequence"/>
</dbReference>
<dbReference type="OrthoDB" id="9798416at2"/>
<dbReference type="AlphaFoldDB" id="A0A366GSM2"/>
<reference evidence="2 3" key="1">
    <citation type="submission" date="2018-06" db="EMBL/GenBank/DDBJ databases">
        <title>Freshwater and sediment microbial communities from various areas in North America, analyzing microbe dynamics in response to fracking.</title>
        <authorList>
            <person name="Lamendella R."/>
        </authorList>
    </citation>
    <scope>NUCLEOTIDE SEQUENCE [LARGE SCALE GENOMIC DNA]</scope>
    <source>
        <strain evidence="2 3">114J</strain>
    </source>
</reference>
<gene>
    <name evidence="2" type="ORF">DET50_108132</name>
</gene>
<dbReference type="GO" id="GO:0003677">
    <property type="term" value="F:DNA binding"/>
    <property type="evidence" value="ECO:0007669"/>
    <property type="project" value="InterPro"/>
</dbReference>
<dbReference type="SUPFAM" id="SSF47413">
    <property type="entry name" value="lambda repressor-like DNA-binding domains"/>
    <property type="match status" value="1"/>
</dbReference>
<name>A0A366GSM2_9GAMM</name>
<proteinExistence type="predicted"/>
<dbReference type="InterPro" id="IPR014057">
    <property type="entry name" value="HI1420"/>
</dbReference>
<protein>
    <submittedName>
        <fullName evidence="2">Putative addiction module antidote protein</fullName>
    </submittedName>
</protein>
<sequence>MTVNQEAIEKHGVRPFDAAEYLDDDEVIGAYLSEILADGDMDELLEALGEVARARGMTRLAEDTGLGRESLYKALTPGAKPRFDTINRILKGLGINLRAEPVEPQVTRTAMATYTRDRRPGMKAGPHKGGAKNRLKRA</sequence>
<dbReference type="EMBL" id="QNRO01000008">
    <property type="protein sequence ID" value="RBP30088.1"/>
    <property type="molecule type" value="Genomic_DNA"/>
</dbReference>
<feature type="region of interest" description="Disordered" evidence="1">
    <location>
        <begin position="115"/>
        <end position="138"/>
    </location>
</feature>
<feature type="compositionally biased region" description="Basic residues" evidence="1">
    <location>
        <begin position="125"/>
        <end position="138"/>
    </location>
</feature>
<dbReference type="PANTHER" id="PTHR40275">
    <property type="entry name" value="SSL7038 PROTEIN"/>
    <property type="match status" value="1"/>
</dbReference>
<evidence type="ECO:0000256" key="1">
    <source>
        <dbReference type="SAM" id="MobiDB-lite"/>
    </source>
</evidence>
<dbReference type="Pfam" id="PF21716">
    <property type="entry name" value="dnstrm_HI1420"/>
    <property type="match status" value="1"/>
</dbReference>
<evidence type="ECO:0000313" key="2">
    <source>
        <dbReference type="EMBL" id="RBP30088.1"/>
    </source>
</evidence>
<accession>A0A366GSM2</accession>
<evidence type="ECO:0000313" key="3">
    <source>
        <dbReference type="Proteomes" id="UP000252995"/>
    </source>
</evidence>
<dbReference type="InterPro" id="IPR010982">
    <property type="entry name" value="Lambda_DNA-bd_dom_sf"/>
</dbReference>
<comment type="caution">
    <text evidence="2">The sequence shown here is derived from an EMBL/GenBank/DDBJ whole genome shotgun (WGS) entry which is preliminary data.</text>
</comment>
<organism evidence="2 3">
    <name type="scientific">Marinobacter pelagius</name>
    <dbReference type="NCBI Taxonomy" id="379482"/>
    <lineage>
        <taxon>Bacteria</taxon>
        <taxon>Pseudomonadati</taxon>
        <taxon>Pseudomonadota</taxon>
        <taxon>Gammaproteobacteria</taxon>
        <taxon>Pseudomonadales</taxon>
        <taxon>Marinobacteraceae</taxon>
        <taxon>Marinobacter</taxon>
    </lineage>
</organism>
<dbReference type="NCBIfam" id="TIGR02684">
    <property type="entry name" value="dnstrm_HI1420"/>
    <property type="match status" value="1"/>
</dbReference>
<dbReference type="PANTHER" id="PTHR40275:SF1">
    <property type="entry name" value="SSL7038 PROTEIN"/>
    <property type="match status" value="1"/>
</dbReference>